<comment type="caution">
    <text evidence="2">The sequence shown here is derived from an EMBL/GenBank/DDBJ whole genome shotgun (WGS) entry which is preliminary data.</text>
</comment>
<gene>
    <name evidence="2" type="ORF">SLS58_007111</name>
</gene>
<protein>
    <recommendedName>
        <fullName evidence="4">Cytochrome c domain-containing protein</fullName>
    </recommendedName>
</protein>
<dbReference type="Proteomes" id="UP001521184">
    <property type="component" value="Unassembled WGS sequence"/>
</dbReference>
<keyword evidence="3" id="KW-1185">Reference proteome</keyword>
<evidence type="ECO:0000313" key="3">
    <source>
        <dbReference type="Proteomes" id="UP001521184"/>
    </source>
</evidence>
<accession>A0ABR3TL77</accession>
<evidence type="ECO:0000313" key="2">
    <source>
        <dbReference type="EMBL" id="KAL1640295.1"/>
    </source>
</evidence>
<evidence type="ECO:0000256" key="1">
    <source>
        <dbReference type="SAM" id="MobiDB-lite"/>
    </source>
</evidence>
<reference evidence="2 3" key="1">
    <citation type="journal article" date="2023" name="Plant Dis.">
        <title>First Report of Diplodia intermedia Causing Canker and Dieback Diseases on Apple Trees in Canada.</title>
        <authorList>
            <person name="Ellouze W."/>
            <person name="Ilyukhin E."/>
            <person name="Sulman M."/>
            <person name="Ali S."/>
        </authorList>
    </citation>
    <scope>NUCLEOTIDE SEQUENCE [LARGE SCALE GENOMIC DNA]</scope>
    <source>
        <strain evidence="2 3">M45-28</strain>
    </source>
</reference>
<evidence type="ECO:0008006" key="4">
    <source>
        <dbReference type="Google" id="ProtNLM"/>
    </source>
</evidence>
<sequence length="436" mass="49386">MFHSSSNYSPPTNWSGPLFKIRNDYPAPLEAAANKSIGRVPGLPDPSIPPPVSDPMLDAPWTLVDYKKDPLGFCARVKEYCFEGNVNNNFNVHENKRRDIDQYYQVRDWYHAPWMNYGKSGREPISGLTFERPTPSLELSDNQHRVLQTWAIGFFNSVLMTDAKDDEVSSMKGSPAFTAVTAQSPENPQLRNDHASEVRLLQIDFAVQDDGAPIGWVFGTFMYDGRRSDKNPWDRIVPVGLQWGNDPDLTQKRYEDGQTPQESWINPEATKLRASLHGKRPFWGWNGRMNGPADNFVSACASCHSLAEKQKVAGGVKSSKLVQDMDNLEDNGFGRPKDDEKTMKWFRNIRAGETFDDRDAFYSGDYSLQLMIGYMNMQDWLRDQKVQNMGTIAKAAHFVKLRVPFTKVAREKAEIEAKTGALRTGPELDYSKKPDA</sequence>
<dbReference type="EMBL" id="JAKEKT020000052">
    <property type="protein sequence ID" value="KAL1640295.1"/>
    <property type="molecule type" value="Genomic_DNA"/>
</dbReference>
<feature type="region of interest" description="Disordered" evidence="1">
    <location>
        <begin position="416"/>
        <end position="436"/>
    </location>
</feature>
<proteinExistence type="predicted"/>
<name>A0ABR3TL77_9PEZI</name>
<organism evidence="2 3">
    <name type="scientific">Diplodia intermedia</name>
    <dbReference type="NCBI Taxonomy" id="856260"/>
    <lineage>
        <taxon>Eukaryota</taxon>
        <taxon>Fungi</taxon>
        <taxon>Dikarya</taxon>
        <taxon>Ascomycota</taxon>
        <taxon>Pezizomycotina</taxon>
        <taxon>Dothideomycetes</taxon>
        <taxon>Dothideomycetes incertae sedis</taxon>
        <taxon>Botryosphaeriales</taxon>
        <taxon>Botryosphaeriaceae</taxon>
        <taxon>Diplodia</taxon>
    </lineage>
</organism>